<dbReference type="Pfam" id="PF17892">
    <property type="entry name" value="Cadherin_5"/>
    <property type="match status" value="2"/>
</dbReference>
<evidence type="ECO:0000313" key="3">
    <source>
        <dbReference type="Proteomes" id="UP000050417"/>
    </source>
</evidence>
<dbReference type="PATRIC" id="fig|1134406.4.peg.3285"/>
<dbReference type="RefSeq" id="WP_075062327.1">
    <property type="nucleotide sequence ID" value="NZ_LGCL01000019.1"/>
</dbReference>
<dbReference type="EMBL" id="LGCL01000019">
    <property type="protein sequence ID" value="KPL78269.1"/>
    <property type="molecule type" value="Genomic_DNA"/>
</dbReference>
<dbReference type="GO" id="GO:0007156">
    <property type="term" value="P:homophilic cell adhesion via plasma membrane adhesion molecules"/>
    <property type="evidence" value="ECO:0007669"/>
    <property type="project" value="InterPro"/>
</dbReference>
<organism evidence="2 3">
    <name type="scientific">Ornatilinea apprima</name>
    <dbReference type="NCBI Taxonomy" id="1134406"/>
    <lineage>
        <taxon>Bacteria</taxon>
        <taxon>Bacillati</taxon>
        <taxon>Chloroflexota</taxon>
        <taxon>Anaerolineae</taxon>
        <taxon>Anaerolineales</taxon>
        <taxon>Anaerolineaceae</taxon>
        <taxon>Ornatilinea</taxon>
    </lineage>
</organism>
<dbReference type="InterPro" id="IPR006626">
    <property type="entry name" value="PbH1"/>
</dbReference>
<dbReference type="InterPro" id="IPR051561">
    <property type="entry name" value="FRAS1_ECM"/>
</dbReference>
<gene>
    <name evidence="2" type="ORF">ADN00_07320</name>
</gene>
<dbReference type="InterPro" id="IPR002126">
    <property type="entry name" value="Cadherin-like_dom"/>
</dbReference>
<name>A0A0P6XNV6_9CHLR</name>
<dbReference type="OrthoDB" id="160289at2"/>
<dbReference type="NCBIfam" id="NF012211">
    <property type="entry name" value="tand_rpt_95"/>
    <property type="match status" value="24"/>
</dbReference>
<keyword evidence="3" id="KW-1185">Reference proteome</keyword>
<dbReference type="InterPro" id="IPR040853">
    <property type="entry name" value="RapA2_cadherin-like"/>
</dbReference>
<dbReference type="GO" id="GO:0016020">
    <property type="term" value="C:membrane"/>
    <property type="evidence" value="ECO:0007669"/>
    <property type="project" value="InterPro"/>
</dbReference>
<dbReference type="PANTHER" id="PTHR45739">
    <property type="entry name" value="MATRIX PROTEIN, PUTATIVE-RELATED"/>
    <property type="match status" value="1"/>
</dbReference>
<dbReference type="Proteomes" id="UP000050417">
    <property type="component" value="Unassembled WGS sequence"/>
</dbReference>
<sequence length="2465" mass="255269">MMKTLLLYFKPIFAIWLAVGPLVNPIGYNPQPTAGCLLCLKTNNAPLFAAPTVQPDAYTAGENTQLVVDVSSGVLSNDSDEDVDPLSAVLGTDVTHGVLNLTSDGSFTYDPDTDFTGSDSFTYFAFDGFDYSAETTVTITVNATPSADADTYTVLENVTLNQSAPGVLSNDTDPESDSLTATLVDDVTQGSLTFNEDGSFSYTPPANTHGSATFTYSVTDSYSTSDSALVTLNINGAPDTTADSYETDEDQPLTVSAPGVLSNDTDPESEPLTAVLNQNVQHGTLSLNANGSFTYTPTSGYSGSDQFSYYANDGHQNSPSTTVTITVTAANDALVAVNDAYTTAEDTLLSVTAPGVLTNDTDVDGNPLTAILVDDALHGTLSLNANGSFTYDPDDNYTGADSFTYKANDGALDSAAATVTITVTAANDAPVAVNDSHSTAEDTLLSVAAPGVLSNDTDIDGNPLTAILVDDALHGTLSLNANGSFTYDPDDNYTGSDSFTYKANDGALDSNTATVTITVTAANDAPVAVNDSHTTPEDTLLSVAAPGVLSNDTDIDGNPLTAILVDDALHGTLSLNANGSFTYDPDDNYTGSDSFTYKANDGTLDSNTATVTITVTAANDAPVAVNDSYSTPEDTTLNVLVANSILKNDSDPDGDELSAILVSDVSNGTLSLNANGSFTYDPDDNYTGSDSFTYKANDGALDSAAATVTITITAANDAPVAVNDSHSTAEDTLLSVAAPGVLSNDTDPDGDSLTAILVDDALHGTLALSSNGSFTYDPDDNYTGSDSFTYKANDGATDSANATVTITITAANDAPVAVNDNYSTPEDTTLNVLVANSVLKNDTDIDGNPLTAILVDDALHGTLSLNANGSFTYDPDDNYTGSDSFTYKANDGTLDSNIATVTITVTAANDAPVAVNDSHSTAEDTLLSVTAPGVLTNDTDPDGDSLTAILVDDALHGTLSLNANGSFTYDPDDNYTGADSFTYKANDGTLDSNIATVTITVTAANDAPVAVNDSHSTAEDTLLSVAAPGVLSNDTDIDGNPLTAILVDDALHGTLSLNANGSFTYNPDDNYTGADSFTYKANDGALDSAAATVTITVTAANDAPVAVNDSYSTPEDTTLNVLVANSILKNDTDPDGDELSAILVSDVSNGTLTLNADGSFTYDPDDNYTGSDSFTYKANDGTLDSAAATVTITVTAANDAPVAVNDSYSTPEDTTLNVLVANSVLKNDTDPDGDSLTAILVDDALHGTLSLNANGSFTYDPDDNYTGSDSFTYKANDGALDSAATTVTITVTAANDAPVAVNDSYSTPEDTTLNVLVANSILKNDSDPDGDELSAILVSDVSNGTLTLNADGSFTYDPDDNYTGSDSFTYKANDGTLDSNTATVTITVTAANDAPVAVNDSYSTPEDTTLNVLVANSILKNDSDPDGDELSAILVSDVSNGTLTLNANGSFTYDPDDNYTGSDSFTYKANDGALDSTPATVTITVTAANDAPVAVNDSHTTAEDTLLTVAAPGVLTNDTDVDGDPLTAILVSDVSNGTLTLNANGSFTYDPDDNYNGSDSFTYKANDGALDSNIATVTITVTAANDAPVAVNDSYSTPEDTTLNVLVANSILKNDSDPDGDELSAILVDDAAHGTLALSSNGSFTYDPDDNYTGSDSFTYKANDGALDSAAATVTITVTAANDAPVAVNDSYSTPEDTTLNVLVANSVLKNDTDPDGDSLTAILVDDAAHGTLSLNANGSFTYDPDDNYNGSDSFTYKANDGALDSNIATVTITVTAANDAPVAVNDSHSTAEDTLLSVAAPGVLSNDTDIDGNPLTAILVDDALHGTLSLNANGSFTYDPDDNYTGSDSFTYKANDGALDSAAATVTITVTAVNDAPVAVNDSHSTPEDTLLSVAAPGVLSNDTDIDGNPLTAILVSNVSHGTLTLNADGSFTYDPDDNYTGSDSFTYKANDGTADSTNATVTITTTAVNDPPAAVDDSFTTAEDSALIVTEPGVLQNDSDIDLDPLMVVLDITTAHGTLALDTDGSFIYMPASDYNGTDTFTYHVNDGTANSAIATVTITITPVNDAPKAYNEAFSTLEDTILEVAAPGILTNDTDVDENPLTAILGTTTTNGTLTLNPNGSFTYQPNLNYTGTDSFTYTVSDGTVSSTTATATITITPVNDAPVGVADSHVLLEDNTLTVAAPGILGNDTDTEGNTLTAILNQSVNHGTLTLNANGSFSYTPTANYNGSDSFSYRAYDGALYSAITTVSLTITAVNDAPVASADSYVASLGSVLTIDAPGVLDNDTDVENDNLTARLLTPPAKGELEFHSDGSFVYTTDPNSFTPATFTYEAFDGDKASTSTTVTIQIISGAVIGVNWIQPTTNSQVYSAEDELIQLEVEITNCTSGCSARFFRWDPQVSNFVDIHIDDTAPYQATIHSKNISPGWNEFDVVAFDGEGHASQRRHIWIWRDYWNYMPMPTMQ</sequence>
<proteinExistence type="predicted"/>
<dbReference type="STRING" id="1134406.ADN00_07320"/>
<feature type="domain" description="Cadherin" evidence="1">
    <location>
        <begin position="1936"/>
        <end position="2072"/>
    </location>
</feature>
<evidence type="ECO:0000259" key="1">
    <source>
        <dbReference type="PROSITE" id="PS50268"/>
    </source>
</evidence>
<accession>A0A0P6XNV6</accession>
<dbReference type="Gene3D" id="2.60.40.3440">
    <property type="match status" value="4"/>
</dbReference>
<protein>
    <recommendedName>
        <fullName evidence="1">Cadherin domain-containing protein</fullName>
    </recommendedName>
</protein>
<dbReference type="InterPro" id="IPR041690">
    <property type="entry name" value="Cadherin_5"/>
</dbReference>
<dbReference type="SMART" id="SM00710">
    <property type="entry name" value="PbH1"/>
    <property type="match status" value="8"/>
</dbReference>
<dbReference type="NCBIfam" id="TIGR01965">
    <property type="entry name" value="VCBS_repeat"/>
    <property type="match status" value="21"/>
</dbReference>
<reference evidence="2 3" key="1">
    <citation type="submission" date="2015-07" db="EMBL/GenBank/DDBJ databases">
        <title>Genome sequence of Ornatilinea apprima DSM 23815.</title>
        <authorList>
            <person name="Hemp J."/>
            <person name="Ward L.M."/>
            <person name="Pace L.A."/>
            <person name="Fischer W.W."/>
        </authorList>
    </citation>
    <scope>NUCLEOTIDE SEQUENCE [LARGE SCALE GENOMIC DNA]</scope>
    <source>
        <strain evidence="2 3">P3M-1</strain>
    </source>
</reference>
<dbReference type="Gene3D" id="2.60.40.2810">
    <property type="match status" value="18"/>
</dbReference>
<comment type="caution">
    <text evidence="2">The sequence shown here is derived from an EMBL/GenBank/DDBJ whole genome shotgun (WGS) entry which is preliminary data.</text>
</comment>
<dbReference type="Pfam" id="PF17803">
    <property type="entry name" value="Cadherin_4"/>
    <property type="match status" value="9"/>
</dbReference>
<dbReference type="GO" id="GO:0009653">
    <property type="term" value="P:anatomical structure morphogenesis"/>
    <property type="evidence" value="ECO:0007669"/>
    <property type="project" value="TreeGrafter"/>
</dbReference>
<dbReference type="PROSITE" id="PS50268">
    <property type="entry name" value="CADHERIN_2"/>
    <property type="match status" value="1"/>
</dbReference>
<dbReference type="PANTHER" id="PTHR45739:SF8">
    <property type="entry name" value="FRAS1-RELATED EXTRACELLULAR MATRIX PROTEIN 1"/>
    <property type="match status" value="1"/>
</dbReference>
<evidence type="ECO:0000313" key="2">
    <source>
        <dbReference type="EMBL" id="KPL78269.1"/>
    </source>
</evidence>
<dbReference type="GO" id="GO:0005509">
    <property type="term" value="F:calcium ion binding"/>
    <property type="evidence" value="ECO:0007669"/>
    <property type="project" value="InterPro"/>
</dbReference>
<dbReference type="Pfam" id="PF17963">
    <property type="entry name" value="Big_9"/>
    <property type="match status" value="10"/>
</dbReference>
<dbReference type="InterPro" id="IPR010221">
    <property type="entry name" value="VCBS_dom"/>
</dbReference>